<organism evidence="4 5">
    <name type="scientific">Halorarum salinum</name>
    <dbReference type="NCBI Taxonomy" id="2743089"/>
    <lineage>
        <taxon>Archaea</taxon>
        <taxon>Methanobacteriati</taxon>
        <taxon>Methanobacteriota</taxon>
        <taxon>Stenosarchaea group</taxon>
        <taxon>Halobacteria</taxon>
        <taxon>Halobacteriales</taxon>
        <taxon>Haloferacaceae</taxon>
        <taxon>Halorarum</taxon>
    </lineage>
</organism>
<dbReference type="KEGG" id="halu:HUG12_05750"/>
<dbReference type="Gene3D" id="3.50.50.60">
    <property type="entry name" value="FAD/NAD(P)-binding domain"/>
    <property type="match status" value="1"/>
</dbReference>
<accession>A0A7D5QFB4</accession>
<dbReference type="GO" id="GO:0071949">
    <property type="term" value="F:FAD binding"/>
    <property type="evidence" value="ECO:0007669"/>
    <property type="project" value="InterPro"/>
</dbReference>
<dbReference type="PRINTS" id="PR00420">
    <property type="entry name" value="RNGMNOXGNASE"/>
</dbReference>
<protein>
    <submittedName>
        <fullName evidence="4">FAD-dependent monooxygenase</fullName>
    </submittedName>
</protein>
<dbReference type="OrthoDB" id="122964at2157"/>
<proteinExistence type="predicted"/>
<dbReference type="Proteomes" id="UP000509626">
    <property type="component" value="Chromosome"/>
</dbReference>
<keyword evidence="4" id="KW-0503">Monooxygenase</keyword>
<dbReference type="Gene3D" id="3.20.20.70">
    <property type="entry name" value="Aldolase class I"/>
    <property type="match status" value="1"/>
</dbReference>
<evidence type="ECO:0000259" key="2">
    <source>
        <dbReference type="Pfam" id="PF00724"/>
    </source>
</evidence>
<evidence type="ECO:0000259" key="3">
    <source>
        <dbReference type="Pfam" id="PF01494"/>
    </source>
</evidence>
<dbReference type="PANTHER" id="PTHR43303">
    <property type="entry name" value="NADPH DEHYDROGENASE C23G7.10C-RELATED"/>
    <property type="match status" value="1"/>
</dbReference>
<dbReference type="InterPro" id="IPR013785">
    <property type="entry name" value="Aldolase_TIM"/>
</dbReference>
<dbReference type="InterPro" id="IPR044152">
    <property type="entry name" value="YqjM-like"/>
</dbReference>
<dbReference type="GO" id="GO:0050661">
    <property type="term" value="F:NADP binding"/>
    <property type="evidence" value="ECO:0007669"/>
    <property type="project" value="InterPro"/>
</dbReference>
<dbReference type="InterPro" id="IPR002938">
    <property type="entry name" value="FAD-bd"/>
</dbReference>
<dbReference type="GeneID" id="56036943"/>
<gene>
    <name evidence="4" type="ORF">HUG12_05750</name>
</gene>
<dbReference type="SUPFAM" id="SSF51395">
    <property type="entry name" value="FMN-linked oxidoreductases"/>
    <property type="match status" value="1"/>
</dbReference>
<dbReference type="GO" id="GO:0003959">
    <property type="term" value="F:NADPH dehydrogenase activity"/>
    <property type="evidence" value="ECO:0007669"/>
    <property type="project" value="InterPro"/>
</dbReference>
<evidence type="ECO:0000313" key="5">
    <source>
        <dbReference type="Proteomes" id="UP000509626"/>
    </source>
</evidence>
<dbReference type="Gene3D" id="3.30.9.20">
    <property type="match status" value="1"/>
</dbReference>
<dbReference type="PANTHER" id="PTHR43303:SF3">
    <property type="entry name" value="BLR3436 PROTEIN"/>
    <property type="match status" value="1"/>
</dbReference>
<dbReference type="Pfam" id="PF00724">
    <property type="entry name" value="Oxidored_FMN"/>
    <property type="match status" value="1"/>
</dbReference>
<dbReference type="InterPro" id="IPR036188">
    <property type="entry name" value="FAD/NAD-bd_sf"/>
</dbReference>
<dbReference type="RefSeq" id="WP_179267847.1">
    <property type="nucleotide sequence ID" value="NZ_CP058579.1"/>
</dbReference>
<dbReference type="EMBL" id="CP058579">
    <property type="protein sequence ID" value="QLG61262.1"/>
    <property type="molecule type" value="Genomic_DNA"/>
</dbReference>
<dbReference type="GO" id="GO:0004497">
    <property type="term" value="F:monooxygenase activity"/>
    <property type="evidence" value="ECO:0007669"/>
    <property type="project" value="UniProtKB-KW"/>
</dbReference>
<evidence type="ECO:0000256" key="1">
    <source>
        <dbReference type="SAM" id="MobiDB-lite"/>
    </source>
</evidence>
<keyword evidence="4" id="KW-0560">Oxidoreductase</keyword>
<dbReference type="AlphaFoldDB" id="A0A7D5QFB4"/>
<feature type="compositionally biased region" description="Basic and acidic residues" evidence="1">
    <location>
        <begin position="506"/>
        <end position="522"/>
    </location>
</feature>
<feature type="domain" description="FAD-binding" evidence="3">
    <location>
        <begin position="2"/>
        <end position="319"/>
    </location>
</feature>
<dbReference type="InterPro" id="IPR001155">
    <property type="entry name" value="OxRdtase_FMN_N"/>
</dbReference>
<feature type="domain" description="NADH:flavin oxidoreductase/NADH oxidase N-terminal" evidence="2">
    <location>
        <begin position="395"/>
        <end position="705"/>
    </location>
</feature>
<dbReference type="Pfam" id="PF01494">
    <property type="entry name" value="FAD_binding_3"/>
    <property type="match status" value="1"/>
</dbReference>
<dbReference type="GO" id="GO:0010181">
    <property type="term" value="F:FMN binding"/>
    <property type="evidence" value="ECO:0007669"/>
    <property type="project" value="InterPro"/>
</dbReference>
<reference evidence="4 5" key="1">
    <citation type="submission" date="2020-06" db="EMBL/GenBank/DDBJ databases">
        <title>NJ-3-1, isolated from saline soil.</title>
        <authorList>
            <person name="Cui H.L."/>
            <person name="Shi X."/>
        </authorList>
    </citation>
    <scope>NUCLEOTIDE SEQUENCE [LARGE SCALE GENOMIC DNA]</scope>
    <source>
        <strain evidence="4 5">NJ-3-1</strain>
    </source>
</reference>
<keyword evidence="5" id="KW-1185">Reference proteome</keyword>
<dbReference type="SUPFAM" id="SSF51905">
    <property type="entry name" value="FAD/NAD(P)-binding domain"/>
    <property type="match status" value="1"/>
</dbReference>
<evidence type="ECO:0000313" key="4">
    <source>
        <dbReference type="EMBL" id="QLG61262.1"/>
    </source>
</evidence>
<name>A0A7D5QFB4_9EURY</name>
<sequence length="715" mass="77950">MDVATIGGGPGGLYASLLLKRTHPDWTVTVHERNPPDVTYGWGIVLPKRTLSKLAEADGPSHDAIDGTATRWEPFDLYYGGERYRSHGHTFLSMMRTDLLALLQERCAEVGVELVFDHAVEDPDALAADADLVIAADGIHSGTREAFADEFGAETIDGETRFSWFGTDADFEALSHIFVENDDGIWCAHTYPGETSTFIVDCDRETWTNARLDERPEEEYLAYLEDVFADHLDGHDLLSQQDKWRTFTTVTNDRWHHGNVVLLGDAAHTAHYSIGSGTTIALEDAIGLADALDGFDGDVESALSAYESERRPASRSLQRAAERSRLHFEHIRRFFDLPGVQFALHHMTRTGRISYASMRRRDPDLVDQFDRWFAAATPGGPDEPASVSEPSPPLTRPLDLRGLRLRRRTVSVAGPTTSSVEGAPSDPQLAAFGERAASDAGLAITEPLAVSRDGRITPGSPGLYEDAHADAWRDAVDAARAPTGTQLVHAGDRGAVQPRAFALEGPTRRNESWAPRIDDRYPNRPGTFSPGAMTREDLARVKRSFVDATERADDAGFDYLQLQFGNGYLPGSFLSPVTNDRADEYGGPVADRLRFPLEIAREVRAAWPESKPLGVALQATDWADGGLTLEESFEVGRALVDAGVDLLAPVAGGVSPHESPDDVEGLANYGDHLRNELDVPTMATVGATTADEVNTLVATGRADLCTYYGEPGADR</sequence>
<feature type="region of interest" description="Disordered" evidence="1">
    <location>
        <begin position="374"/>
        <end position="398"/>
    </location>
</feature>
<feature type="region of interest" description="Disordered" evidence="1">
    <location>
        <begin position="505"/>
        <end position="532"/>
    </location>
</feature>